<evidence type="ECO:0000256" key="1">
    <source>
        <dbReference type="SAM" id="MobiDB-lite"/>
    </source>
</evidence>
<proteinExistence type="predicted"/>
<name>A0A0D3I3L1_EMIH1</name>
<evidence type="ECO:0000313" key="3">
    <source>
        <dbReference type="Proteomes" id="UP000013827"/>
    </source>
</evidence>
<dbReference type="RefSeq" id="XP_005758275.1">
    <property type="nucleotide sequence ID" value="XM_005758218.1"/>
</dbReference>
<sequence length="307" mass="34543">MGDSHESTAPLETLLEREEQARPASSHPAEMDPQALHTTTDPNTSANPREAPPAPPISHTGMEGWKRDLTEEGIEPNPGPRYVTKNMYVTSETTRDWFEIGAERVGDFSAVEMRRFGCVPFGTTCWYDLWDDLWQRPMPSPDAAARHTGAGVARRQAHHERMRDERAREAAAGDAELPPEDDAVEMASAAQLLDSVAEVGPNYTLLRSKETKAKRRKRQREDARAALDGHTVLSTGSRLEIFCDSERWYPATVMAREEDGDGRIAHQVEYDGYPDRRWWHMLDDERALADALEAEDDERQEEAACGD</sequence>
<feature type="region of interest" description="Disordered" evidence="1">
    <location>
        <begin position="1"/>
        <end position="63"/>
    </location>
</feature>
<dbReference type="AlphaFoldDB" id="A0A0D3I3L1"/>
<feature type="compositionally biased region" description="Basic and acidic residues" evidence="1">
    <location>
        <begin position="159"/>
        <end position="171"/>
    </location>
</feature>
<dbReference type="KEGG" id="ehx:EMIHUDRAFT_250143"/>
<evidence type="ECO:0000313" key="2">
    <source>
        <dbReference type="EnsemblProtists" id="EOD05846"/>
    </source>
</evidence>
<protein>
    <recommendedName>
        <fullName evidence="4">Tudor domain-containing protein</fullName>
    </recommendedName>
</protein>
<dbReference type="Proteomes" id="UP000013827">
    <property type="component" value="Unassembled WGS sequence"/>
</dbReference>
<feature type="compositionally biased region" description="Polar residues" evidence="1">
    <location>
        <begin position="36"/>
        <end position="47"/>
    </location>
</feature>
<reference evidence="2" key="2">
    <citation type="submission" date="2024-10" db="UniProtKB">
        <authorList>
            <consortium name="EnsemblProtists"/>
        </authorList>
    </citation>
    <scope>IDENTIFICATION</scope>
</reference>
<dbReference type="HOGENOM" id="CLU_907426_0_0_1"/>
<dbReference type="EnsemblProtists" id="EOD05846">
    <property type="protein sequence ID" value="EOD05846"/>
    <property type="gene ID" value="EMIHUDRAFT_250143"/>
</dbReference>
<keyword evidence="3" id="KW-1185">Reference proteome</keyword>
<reference evidence="3" key="1">
    <citation type="journal article" date="2013" name="Nature">
        <title>Pan genome of the phytoplankton Emiliania underpins its global distribution.</title>
        <authorList>
            <person name="Read B.A."/>
            <person name="Kegel J."/>
            <person name="Klute M.J."/>
            <person name="Kuo A."/>
            <person name="Lefebvre S.C."/>
            <person name="Maumus F."/>
            <person name="Mayer C."/>
            <person name="Miller J."/>
            <person name="Monier A."/>
            <person name="Salamov A."/>
            <person name="Young J."/>
            <person name="Aguilar M."/>
            <person name="Claverie J.M."/>
            <person name="Frickenhaus S."/>
            <person name="Gonzalez K."/>
            <person name="Herman E.K."/>
            <person name="Lin Y.C."/>
            <person name="Napier J."/>
            <person name="Ogata H."/>
            <person name="Sarno A.F."/>
            <person name="Shmutz J."/>
            <person name="Schroeder D."/>
            <person name="de Vargas C."/>
            <person name="Verret F."/>
            <person name="von Dassow P."/>
            <person name="Valentin K."/>
            <person name="Van de Peer Y."/>
            <person name="Wheeler G."/>
            <person name="Dacks J.B."/>
            <person name="Delwiche C.F."/>
            <person name="Dyhrman S.T."/>
            <person name="Glockner G."/>
            <person name="John U."/>
            <person name="Richards T."/>
            <person name="Worden A.Z."/>
            <person name="Zhang X."/>
            <person name="Grigoriev I.V."/>
            <person name="Allen A.E."/>
            <person name="Bidle K."/>
            <person name="Borodovsky M."/>
            <person name="Bowler C."/>
            <person name="Brownlee C."/>
            <person name="Cock J.M."/>
            <person name="Elias M."/>
            <person name="Gladyshev V.N."/>
            <person name="Groth M."/>
            <person name="Guda C."/>
            <person name="Hadaegh A."/>
            <person name="Iglesias-Rodriguez M.D."/>
            <person name="Jenkins J."/>
            <person name="Jones B.M."/>
            <person name="Lawson T."/>
            <person name="Leese F."/>
            <person name="Lindquist E."/>
            <person name="Lobanov A."/>
            <person name="Lomsadze A."/>
            <person name="Malik S.B."/>
            <person name="Marsh M.E."/>
            <person name="Mackinder L."/>
            <person name="Mock T."/>
            <person name="Mueller-Roeber B."/>
            <person name="Pagarete A."/>
            <person name="Parker M."/>
            <person name="Probert I."/>
            <person name="Quesneville H."/>
            <person name="Raines C."/>
            <person name="Rensing S.A."/>
            <person name="Riano-Pachon D.M."/>
            <person name="Richier S."/>
            <person name="Rokitta S."/>
            <person name="Shiraiwa Y."/>
            <person name="Soanes D.M."/>
            <person name="van der Giezen M."/>
            <person name="Wahlund T.M."/>
            <person name="Williams B."/>
            <person name="Wilson W."/>
            <person name="Wolfe G."/>
            <person name="Wurch L.L."/>
        </authorList>
    </citation>
    <scope>NUCLEOTIDE SEQUENCE</scope>
</reference>
<dbReference type="PaxDb" id="2903-EOD05846"/>
<dbReference type="GeneID" id="17251996"/>
<evidence type="ECO:0008006" key="4">
    <source>
        <dbReference type="Google" id="ProtNLM"/>
    </source>
</evidence>
<feature type="region of interest" description="Disordered" evidence="1">
    <location>
        <begin position="142"/>
        <end position="177"/>
    </location>
</feature>
<accession>A0A0D3I3L1</accession>
<organism evidence="2 3">
    <name type="scientific">Emiliania huxleyi (strain CCMP1516)</name>
    <dbReference type="NCBI Taxonomy" id="280463"/>
    <lineage>
        <taxon>Eukaryota</taxon>
        <taxon>Haptista</taxon>
        <taxon>Haptophyta</taxon>
        <taxon>Prymnesiophyceae</taxon>
        <taxon>Isochrysidales</taxon>
        <taxon>Noelaerhabdaceae</taxon>
        <taxon>Emiliania</taxon>
    </lineage>
</organism>